<dbReference type="NCBIfam" id="TIGR04353">
    <property type="entry name" value="PqqD_rel_X"/>
    <property type="match status" value="1"/>
</dbReference>
<dbReference type="RefSeq" id="WP_167920931.1">
    <property type="nucleotide sequence ID" value="NZ_JAATIT010000002.1"/>
</dbReference>
<evidence type="ECO:0000313" key="2">
    <source>
        <dbReference type="Proteomes" id="UP000535078"/>
    </source>
</evidence>
<name>A0A7X5XR82_9SPHN</name>
<comment type="caution">
    <text evidence="1">The sequence shown here is derived from an EMBL/GenBank/DDBJ whole genome shotgun (WGS) entry which is preliminary data.</text>
</comment>
<dbReference type="Proteomes" id="UP000535078">
    <property type="component" value="Unassembled WGS sequence"/>
</dbReference>
<gene>
    <name evidence="1" type="ORF">GGR90_001618</name>
</gene>
<evidence type="ECO:0000313" key="1">
    <source>
        <dbReference type="EMBL" id="NJB89443.1"/>
    </source>
</evidence>
<proteinExistence type="predicted"/>
<organism evidence="1 2">
    <name type="scientific">Sphingopyxis italica</name>
    <dbReference type="NCBI Taxonomy" id="1129133"/>
    <lineage>
        <taxon>Bacteria</taxon>
        <taxon>Pseudomonadati</taxon>
        <taxon>Pseudomonadota</taxon>
        <taxon>Alphaproteobacteria</taxon>
        <taxon>Sphingomonadales</taxon>
        <taxon>Sphingomonadaceae</taxon>
        <taxon>Sphingopyxis</taxon>
    </lineage>
</organism>
<dbReference type="InterPro" id="IPR027599">
    <property type="entry name" value="PqqD-rel_X"/>
</dbReference>
<protein>
    <submittedName>
        <fullName evidence="1">PqqD family protein of HPr-rel-A system</fullName>
    </submittedName>
</protein>
<sequence length="93" mass="10047">MADRAYRAAPADTLRIEPLGELTAIFDRRSMQTHLVVSPVPEILDAMGADACTPAHVAERLAALFDMESAEEAQPILAERLSELAAMGLVERA</sequence>
<reference evidence="1 2" key="1">
    <citation type="submission" date="2020-03" db="EMBL/GenBank/DDBJ databases">
        <title>Genomic Encyclopedia of Type Strains, Phase IV (KMG-IV): sequencing the most valuable type-strain genomes for metagenomic binning, comparative biology and taxonomic classification.</title>
        <authorList>
            <person name="Goeker M."/>
        </authorList>
    </citation>
    <scope>NUCLEOTIDE SEQUENCE [LARGE SCALE GENOMIC DNA]</scope>
    <source>
        <strain evidence="1 2">DSM 25229</strain>
    </source>
</reference>
<dbReference type="EMBL" id="JAATIT010000002">
    <property type="protein sequence ID" value="NJB89443.1"/>
    <property type="molecule type" value="Genomic_DNA"/>
</dbReference>
<dbReference type="AlphaFoldDB" id="A0A7X5XR82"/>
<keyword evidence="2" id="KW-1185">Reference proteome</keyword>
<accession>A0A7X5XR82</accession>